<comment type="caution">
    <text evidence="2">The sequence shown here is derived from an EMBL/GenBank/DDBJ whole genome shotgun (WGS) entry which is preliminary data.</text>
</comment>
<dbReference type="InterPro" id="IPR039840">
    <property type="entry name" value="NAA80"/>
</dbReference>
<evidence type="ECO:0000313" key="3">
    <source>
        <dbReference type="Proteomes" id="UP001589814"/>
    </source>
</evidence>
<dbReference type="InterPro" id="IPR000182">
    <property type="entry name" value="GNAT_dom"/>
</dbReference>
<dbReference type="PROSITE" id="PS51186">
    <property type="entry name" value="GNAT"/>
    <property type="match status" value="1"/>
</dbReference>
<dbReference type="PANTHER" id="PTHR13538">
    <property type="entry name" value="N-ACETYLTRANSFERASE 6"/>
    <property type="match status" value="1"/>
</dbReference>
<dbReference type="PANTHER" id="PTHR13538:SF4">
    <property type="entry name" value="N-ALPHA-ACETYLTRANSFERASE 80"/>
    <property type="match status" value="1"/>
</dbReference>
<sequence>MSPAYDISPLSQYPQFIEACAAWNYGQWGVYSPWGLADSVQIFMHAAEDESVLPLTRVAHSGERLLGMASLVAQDGDARPDLGPWLASVFVHPSYRRRGIAHRLIEAIVAASEARGDTALYLFTPDQQALYRRHGWRNMGEIDHHGLVCTLMVRQPG</sequence>
<feature type="domain" description="N-acetyltransferase" evidence="1">
    <location>
        <begin position="5"/>
        <end position="157"/>
    </location>
</feature>
<dbReference type="RefSeq" id="WP_019950096.1">
    <property type="nucleotide sequence ID" value="NZ_JBHLVX010000013.1"/>
</dbReference>
<proteinExistence type="predicted"/>
<keyword evidence="2" id="KW-0012">Acyltransferase</keyword>
<dbReference type="Pfam" id="PF13508">
    <property type="entry name" value="Acetyltransf_7"/>
    <property type="match status" value="1"/>
</dbReference>
<evidence type="ECO:0000313" key="2">
    <source>
        <dbReference type="EMBL" id="MFC0267241.1"/>
    </source>
</evidence>
<dbReference type="InterPro" id="IPR016181">
    <property type="entry name" value="Acyl_CoA_acyltransferase"/>
</dbReference>
<reference evidence="2 3" key="1">
    <citation type="submission" date="2024-09" db="EMBL/GenBank/DDBJ databases">
        <authorList>
            <person name="Sun Q."/>
            <person name="Mori K."/>
        </authorList>
    </citation>
    <scope>NUCLEOTIDE SEQUENCE [LARGE SCALE GENOMIC DNA]</scope>
    <source>
        <strain evidence="2 3">CCM 7415</strain>
    </source>
</reference>
<dbReference type="Proteomes" id="UP001589814">
    <property type="component" value="Unassembled WGS sequence"/>
</dbReference>
<evidence type="ECO:0000259" key="1">
    <source>
        <dbReference type="PROSITE" id="PS51186"/>
    </source>
</evidence>
<protein>
    <submittedName>
        <fullName evidence="2">GNAT family N-acetyltransferase</fullName>
        <ecNumber evidence="2">2.3.-.-</ecNumber>
    </submittedName>
</protein>
<dbReference type="EMBL" id="JBHLVX010000013">
    <property type="protein sequence ID" value="MFC0267241.1"/>
    <property type="molecule type" value="Genomic_DNA"/>
</dbReference>
<dbReference type="CDD" id="cd04301">
    <property type="entry name" value="NAT_SF"/>
    <property type="match status" value="1"/>
</dbReference>
<gene>
    <name evidence="2" type="ORF">ACFFHW_04355</name>
</gene>
<keyword evidence="3" id="KW-1185">Reference proteome</keyword>
<dbReference type="GO" id="GO:0016746">
    <property type="term" value="F:acyltransferase activity"/>
    <property type="evidence" value="ECO:0007669"/>
    <property type="project" value="UniProtKB-KW"/>
</dbReference>
<dbReference type="SUPFAM" id="SSF55729">
    <property type="entry name" value="Acyl-CoA N-acyltransferases (Nat)"/>
    <property type="match status" value="1"/>
</dbReference>
<dbReference type="EC" id="2.3.-.-" evidence="2"/>
<keyword evidence="2" id="KW-0808">Transferase</keyword>
<organism evidence="2 3">
    <name type="scientific">Kushneria aurantia</name>
    <dbReference type="NCBI Taxonomy" id="504092"/>
    <lineage>
        <taxon>Bacteria</taxon>
        <taxon>Pseudomonadati</taxon>
        <taxon>Pseudomonadota</taxon>
        <taxon>Gammaproteobacteria</taxon>
        <taxon>Oceanospirillales</taxon>
        <taxon>Halomonadaceae</taxon>
        <taxon>Kushneria</taxon>
    </lineage>
</organism>
<name>A0ABV6G0S8_9GAMM</name>
<dbReference type="Gene3D" id="3.40.630.30">
    <property type="match status" value="1"/>
</dbReference>
<accession>A0ABV6G0S8</accession>